<keyword evidence="2" id="KW-1185">Reference proteome</keyword>
<proteinExistence type="predicted"/>
<feature type="non-terminal residue" evidence="1">
    <location>
        <position position="1"/>
    </location>
</feature>
<accession>A0A401PSF9</accession>
<organism evidence="1 2">
    <name type="scientific">Scyliorhinus torazame</name>
    <name type="common">Cloudy catshark</name>
    <name type="synonym">Catulus torazame</name>
    <dbReference type="NCBI Taxonomy" id="75743"/>
    <lineage>
        <taxon>Eukaryota</taxon>
        <taxon>Metazoa</taxon>
        <taxon>Chordata</taxon>
        <taxon>Craniata</taxon>
        <taxon>Vertebrata</taxon>
        <taxon>Chondrichthyes</taxon>
        <taxon>Elasmobranchii</taxon>
        <taxon>Galeomorphii</taxon>
        <taxon>Galeoidea</taxon>
        <taxon>Carcharhiniformes</taxon>
        <taxon>Scyliorhinidae</taxon>
        <taxon>Scyliorhinus</taxon>
    </lineage>
</organism>
<dbReference type="EMBL" id="BFAA01015193">
    <property type="protein sequence ID" value="GCB76064.1"/>
    <property type="molecule type" value="Genomic_DNA"/>
</dbReference>
<reference evidence="1 2" key="1">
    <citation type="journal article" date="2018" name="Nat. Ecol. Evol.">
        <title>Shark genomes provide insights into elasmobranch evolution and the origin of vertebrates.</title>
        <authorList>
            <person name="Hara Y"/>
            <person name="Yamaguchi K"/>
            <person name="Onimaru K"/>
            <person name="Kadota M"/>
            <person name="Koyanagi M"/>
            <person name="Keeley SD"/>
            <person name="Tatsumi K"/>
            <person name="Tanaka K"/>
            <person name="Motone F"/>
            <person name="Kageyama Y"/>
            <person name="Nozu R"/>
            <person name="Adachi N"/>
            <person name="Nishimura O"/>
            <person name="Nakagawa R"/>
            <person name="Tanegashima C"/>
            <person name="Kiyatake I"/>
            <person name="Matsumoto R"/>
            <person name="Murakumo K"/>
            <person name="Nishida K"/>
            <person name="Terakita A"/>
            <person name="Kuratani S"/>
            <person name="Sato K"/>
            <person name="Hyodo S Kuraku.S."/>
        </authorList>
    </citation>
    <scope>NUCLEOTIDE SEQUENCE [LARGE SCALE GENOMIC DNA]</scope>
</reference>
<dbReference type="AlphaFoldDB" id="A0A401PSF9"/>
<comment type="caution">
    <text evidence="1">The sequence shown here is derived from an EMBL/GenBank/DDBJ whole genome shotgun (WGS) entry which is preliminary data.</text>
</comment>
<evidence type="ECO:0000313" key="1">
    <source>
        <dbReference type="EMBL" id="GCB76064.1"/>
    </source>
</evidence>
<name>A0A401PSF9_SCYTO</name>
<feature type="non-terminal residue" evidence="1">
    <location>
        <position position="63"/>
    </location>
</feature>
<protein>
    <submittedName>
        <fullName evidence="1">Uncharacterized protein</fullName>
    </submittedName>
</protein>
<evidence type="ECO:0000313" key="2">
    <source>
        <dbReference type="Proteomes" id="UP000288216"/>
    </source>
</evidence>
<gene>
    <name evidence="1" type="ORF">scyTo_0019838</name>
</gene>
<sequence>AWPQPLEKLGNIGTFLKSCFHQAGQPYPDWTPGELPAAKNNLVETPKTSVVVLKKKVKIKRIP</sequence>
<dbReference type="Proteomes" id="UP000288216">
    <property type="component" value="Unassembled WGS sequence"/>
</dbReference>